<accession>A0ABQ2VMW5</accession>
<comment type="caution">
    <text evidence="1">The sequence shown here is derived from an EMBL/GenBank/DDBJ whole genome shotgun (WGS) entry which is preliminary data.</text>
</comment>
<dbReference type="EMBL" id="BMRP01000064">
    <property type="protein sequence ID" value="GGU99843.1"/>
    <property type="molecule type" value="Genomic_DNA"/>
</dbReference>
<name>A0ABQ2VMW5_9ACTN</name>
<sequence>MGPIAGAQEELDRLGRALRSQLSMMIDDLTPGSDLSLLFLNEPRGVDGHEPPRYQYAAEFFTGKRPAHVSAADIASRAAALLTSAGWRQSTTTSQENPGRKPRIVVTGRHDNGCTIEIHITNDNDPVPPSKVWFRGRTPAMALREPEEFRWPEPIRTAETVTSGHVLCYECDGLGRCPECGGRVWVPDETRGRENCRACRRTRVCLICRGAAQFPISELSSYQRGYYPELDR</sequence>
<reference evidence="2" key="1">
    <citation type="journal article" date="2019" name="Int. J. Syst. Evol. Microbiol.">
        <title>The Global Catalogue of Microorganisms (GCM) 10K type strain sequencing project: providing services to taxonomists for standard genome sequencing and annotation.</title>
        <authorList>
            <consortium name="The Broad Institute Genomics Platform"/>
            <consortium name="The Broad Institute Genome Sequencing Center for Infectious Disease"/>
            <person name="Wu L."/>
            <person name="Ma J."/>
        </authorList>
    </citation>
    <scope>NUCLEOTIDE SEQUENCE [LARGE SCALE GENOMIC DNA]</scope>
    <source>
        <strain evidence="2">JCM 3399</strain>
    </source>
</reference>
<keyword evidence="2" id="KW-1185">Reference proteome</keyword>
<dbReference type="Proteomes" id="UP000654471">
    <property type="component" value="Unassembled WGS sequence"/>
</dbReference>
<organism evidence="1 2">
    <name type="scientific">Streptomyces albospinus</name>
    <dbReference type="NCBI Taxonomy" id="285515"/>
    <lineage>
        <taxon>Bacteria</taxon>
        <taxon>Bacillati</taxon>
        <taxon>Actinomycetota</taxon>
        <taxon>Actinomycetes</taxon>
        <taxon>Kitasatosporales</taxon>
        <taxon>Streptomycetaceae</taxon>
        <taxon>Streptomyces</taxon>
    </lineage>
</organism>
<dbReference type="RefSeq" id="WP_189308226.1">
    <property type="nucleotide sequence ID" value="NZ_BMRP01000064.1"/>
</dbReference>
<evidence type="ECO:0000313" key="2">
    <source>
        <dbReference type="Proteomes" id="UP000654471"/>
    </source>
</evidence>
<gene>
    <name evidence="1" type="ORF">GCM10010211_79030</name>
</gene>
<evidence type="ECO:0008006" key="3">
    <source>
        <dbReference type="Google" id="ProtNLM"/>
    </source>
</evidence>
<protein>
    <recommendedName>
        <fullName evidence="3">4Fe-4S ferredoxin-type domain-containing protein</fullName>
    </recommendedName>
</protein>
<evidence type="ECO:0000313" key="1">
    <source>
        <dbReference type="EMBL" id="GGU99843.1"/>
    </source>
</evidence>
<proteinExistence type="predicted"/>